<dbReference type="SUPFAM" id="SSF69318">
    <property type="entry name" value="Integrin alpha N-terminal domain"/>
    <property type="match status" value="1"/>
</dbReference>
<protein>
    <submittedName>
        <fullName evidence="7">FG-GAP repeat protein</fullName>
    </submittedName>
</protein>
<keyword evidence="2" id="KW-0677">Repeat</keyword>
<comment type="caution">
    <text evidence="7">The sequence shown here is derived from an EMBL/GenBank/DDBJ whole genome shotgun (WGS) entry which is preliminary data.</text>
</comment>
<dbReference type="InterPro" id="IPR028994">
    <property type="entry name" value="Integrin_alpha_N"/>
</dbReference>
<dbReference type="PRINTS" id="PR01185">
    <property type="entry name" value="INTEGRINA"/>
</dbReference>
<keyword evidence="8" id="KW-1185">Reference proteome</keyword>
<dbReference type="EMBL" id="JBHSFP010000003">
    <property type="protein sequence ID" value="MFC4530536.1"/>
    <property type="molecule type" value="Genomic_DNA"/>
</dbReference>
<dbReference type="PANTHER" id="PTHR23221:SF7">
    <property type="entry name" value="PHOSPHATIDYLINOSITOL-GLYCAN-SPECIFIC PHOSPHOLIPASE D"/>
    <property type="match status" value="1"/>
</dbReference>
<accession>A0ABV9CCG0</accession>
<dbReference type="RefSeq" id="WP_380838415.1">
    <property type="nucleotide sequence ID" value="NZ_JBHSFP010000003.1"/>
</dbReference>
<keyword evidence="4" id="KW-0325">Glycoprotein</keyword>
<keyword evidence="1 6" id="KW-0732">Signal</keyword>
<evidence type="ECO:0000313" key="7">
    <source>
        <dbReference type="EMBL" id="MFC4530536.1"/>
    </source>
</evidence>
<feature type="chain" id="PRO_5047028450" evidence="6">
    <location>
        <begin position="31"/>
        <end position="539"/>
    </location>
</feature>
<feature type="region of interest" description="Disordered" evidence="5">
    <location>
        <begin position="44"/>
        <end position="83"/>
    </location>
</feature>
<evidence type="ECO:0000256" key="1">
    <source>
        <dbReference type="ARBA" id="ARBA00022729"/>
    </source>
</evidence>
<dbReference type="InterPro" id="IPR013517">
    <property type="entry name" value="FG-GAP"/>
</dbReference>
<proteinExistence type="predicted"/>
<feature type="signal peptide" evidence="6">
    <location>
        <begin position="1"/>
        <end position="30"/>
    </location>
</feature>
<dbReference type="InterPro" id="IPR013519">
    <property type="entry name" value="Int_alpha_beta-p"/>
</dbReference>
<organism evidence="7 8">
    <name type="scientific">Sphaerisporangium dianthi</name>
    <dbReference type="NCBI Taxonomy" id="1436120"/>
    <lineage>
        <taxon>Bacteria</taxon>
        <taxon>Bacillati</taxon>
        <taxon>Actinomycetota</taxon>
        <taxon>Actinomycetes</taxon>
        <taxon>Streptosporangiales</taxon>
        <taxon>Streptosporangiaceae</taxon>
        <taxon>Sphaerisporangium</taxon>
    </lineage>
</organism>
<dbReference type="PROSITE" id="PS51470">
    <property type="entry name" value="FG_GAP"/>
    <property type="match status" value="4"/>
</dbReference>
<evidence type="ECO:0000256" key="6">
    <source>
        <dbReference type="SAM" id="SignalP"/>
    </source>
</evidence>
<evidence type="ECO:0000256" key="4">
    <source>
        <dbReference type="ARBA" id="ARBA00023180"/>
    </source>
</evidence>
<dbReference type="InterPro" id="IPR000413">
    <property type="entry name" value="Integrin_alpha"/>
</dbReference>
<keyword evidence="3" id="KW-0378">Hydrolase</keyword>
<gene>
    <name evidence="7" type="ORF">ACFO60_07155</name>
</gene>
<dbReference type="Pfam" id="PF01839">
    <property type="entry name" value="FG-GAP"/>
    <property type="match status" value="5"/>
</dbReference>
<dbReference type="SMART" id="SM00191">
    <property type="entry name" value="Int_alpha"/>
    <property type="match status" value="6"/>
</dbReference>
<evidence type="ECO:0000313" key="8">
    <source>
        <dbReference type="Proteomes" id="UP001596004"/>
    </source>
</evidence>
<evidence type="ECO:0000256" key="2">
    <source>
        <dbReference type="ARBA" id="ARBA00022737"/>
    </source>
</evidence>
<sequence length="539" mass="53160">MSASRAFRLITAATVVVVPLLHQPAAQALAAPAGRAEAVAAGAPARALTPGTSSRAMPSRAASSRAASSRAASSRAASSRAVPSRAVSSRALGAACGAGADLAVAAPYDTVDGQGRAGTVTLFRGAKKTAVLSQGAHGIPGGPERGDSFGSAMVSGDFDGDGCPDLAIGVSEEFAGTPVPDGADGNGVVHVLYGTSGGPRPAVTLDVTRLGRPRDTDRFGAALAAGDLDGDGDDELVVGIPGLSEGGGVGVFGLKGRGPKAKGALVTQATSWVAQEHIEGDQFGAAVAVGDFDGDGRAELAVGAPGDTVGPATSGGGSVTVVDLRARQAGLYTQNSPGVPGEAEKWDYFGGALAAGDFDRDGRDDLAVGVPGEGLDVFQDGPMYGNGGVHVLHGTRRGLTAIGGEFWSRKTKGIRGESLNTDRLGSALAAGDLNGDGDAELAIGLPGGNRVLVLPGTRTGGLTAKHAVIVKGRTGRPGDLYGSSVAITASGLAVGSPGAGRVTLIPSAARKGSYTGLRTGSARSLTGGRTGLFGYTVAP</sequence>
<dbReference type="Gene3D" id="2.130.10.130">
    <property type="entry name" value="Integrin alpha, N-terminal"/>
    <property type="match status" value="3"/>
</dbReference>
<dbReference type="Proteomes" id="UP001596004">
    <property type="component" value="Unassembled WGS sequence"/>
</dbReference>
<evidence type="ECO:0000256" key="5">
    <source>
        <dbReference type="SAM" id="MobiDB-lite"/>
    </source>
</evidence>
<dbReference type="PANTHER" id="PTHR23221">
    <property type="entry name" value="GLYCOSYLPHOSPHATIDYLINOSITOL PHOSPHOLIPASE D"/>
    <property type="match status" value="1"/>
</dbReference>
<evidence type="ECO:0000256" key="3">
    <source>
        <dbReference type="ARBA" id="ARBA00022801"/>
    </source>
</evidence>
<name>A0ABV9CCG0_9ACTN</name>
<reference evidence="8" key="1">
    <citation type="journal article" date="2019" name="Int. J. Syst. Evol. Microbiol.">
        <title>The Global Catalogue of Microorganisms (GCM) 10K type strain sequencing project: providing services to taxonomists for standard genome sequencing and annotation.</title>
        <authorList>
            <consortium name="The Broad Institute Genomics Platform"/>
            <consortium name="The Broad Institute Genome Sequencing Center for Infectious Disease"/>
            <person name="Wu L."/>
            <person name="Ma J."/>
        </authorList>
    </citation>
    <scope>NUCLEOTIDE SEQUENCE [LARGE SCALE GENOMIC DNA]</scope>
    <source>
        <strain evidence="8">CGMCC 4.7132</strain>
    </source>
</reference>